<evidence type="ECO:0000313" key="3">
    <source>
        <dbReference type="Proteomes" id="UP000286097"/>
    </source>
</evidence>
<dbReference type="AlphaFoldDB" id="A0A425C3K2"/>
<protein>
    <submittedName>
        <fullName evidence="2">Uncharacterized protein</fullName>
    </submittedName>
</protein>
<evidence type="ECO:0000313" key="2">
    <source>
        <dbReference type="EMBL" id="RQM11607.1"/>
    </source>
</evidence>
<name>A0A425C3K2_9STRA</name>
<evidence type="ECO:0000256" key="1">
    <source>
        <dbReference type="SAM" id="MobiDB-lite"/>
    </source>
</evidence>
<reference evidence="2 3" key="1">
    <citation type="submission" date="2018-06" db="EMBL/GenBank/DDBJ databases">
        <title>Comparative genomics of downy mildews reveals potential adaptations to biotrophy.</title>
        <authorList>
            <person name="Fletcher K."/>
            <person name="Klosterman S.J."/>
            <person name="Derevnina L."/>
            <person name="Martin F."/>
            <person name="Koike S."/>
            <person name="Reyes Chin-Wo S."/>
            <person name="Mou B."/>
            <person name="Michelmore R."/>
        </authorList>
    </citation>
    <scope>NUCLEOTIDE SEQUENCE [LARGE SCALE GENOMIC DNA]</scope>
    <source>
        <strain evidence="2 3">R13</strain>
    </source>
</reference>
<accession>A0A425C3K2</accession>
<dbReference type="VEuPathDB" id="FungiDB:DD237_008420"/>
<dbReference type="EMBL" id="QKXF01000411">
    <property type="protein sequence ID" value="RQM11607.1"/>
    <property type="molecule type" value="Genomic_DNA"/>
</dbReference>
<gene>
    <name evidence="2" type="ORF">DD237_008420</name>
</gene>
<comment type="caution">
    <text evidence="2">The sequence shown here is derived from an EMBL/GenBank/DDBJ whole genome shotgun (WGS) entry which is preliminary data.</text>
</comment>
<proteinExistence type="predicted"/>
<sequence length="181" mass="20327">MFLRYADNVKGCRVSDLENAKDKVIRSVNLNEREVDGIYDTQAIIPESVIYVIKDNSSPLELASYCGLTYKAYEDQVTDVDMNYMKHTLSVVPTKQQEDRLVFQPKLNSSRRRREPMLKIGNGSEDEISKKGSDGPPSSKSARIDEDGRIVEAVLAYAVSIDVDTDHVCSSNGKRRYSKVA</sequence>
<feature type="region of interest" description="Disordered" evidence="1">
    <location>
        <begin position="107"/>
        <end position="145"/>
    </location>
</feature>
<organism evidence="2 3">
    <name type="scientific">Peronospora effusa</name>
    <dbReference type="NCBI Taxonomy" id="542832"/>
    <lineage>
        <taxon>Eukaryota</taxon>
        <taxon>Sar</taxon>
        <taxon>Stramenopiles</taxon>
        <taxon>Oomycota</taxon>
        <taxon>Peronosporomycetes</taxon>
        <taxon>Peronosporales</taxon>
        <taxon>Peronosporaceae</taxon>
        <taxon>Peronospora</taxon>
    </lineage>
</organism>
<dbReference type="Proteomes" id="UP000286097">
    <property type="component" value="Unassembled WGS sequence"/>
</dbReference>